<protein>
    <submittedName>
        <fullName evidence="2">Putative glycosyltransferase</fullName>
    </submittedName>
</protein>
<keyword evidence="2" id="KW-0808">Transferase</keyword>
<feature type="region of interest" description="Disordered" evidence="1">
    <location>
        <begin position="415"/>
        <end position="437"/>
    </location>
</feature>
<name>A0A6M3LI15_9ZZZZ</name>
<dbReference type="CDD" id="cd03801">
    <property type="entry name" value="GT4_PimA-like"/>
    <property type="match status" value="1"/>
</dbReference>
<dbReference type="PANTHER" id="PTHR45947">
    <property type="entry name" value="SULFOQUINOVOSYL TRANSFERASE SQD2"/>
    <property type="match status" value="1"/>
</dbReference>
<dbReference type="AlphaFoldDB" id="A0A6M3LI15"/>
<organism evidence="2">
    <name type="scientific">viral metagenome</name>
    <dbReference type="NCBI Taxonomy" id="1070528"/>
    <lineage>
        <taxon>unclassified sequences</taxon>
        <taxon>metagenomes</taxon>
        <taxon>organismal metagenomes</taxon>
    </lineage>
</organism>
<dbReference type="GO" id="GO:0016758">
    <property type="term" value="F:hexosyltransferase activity"/>
    <property type="evidence" value="ECO:0007669"/>
    <property type="project" value="TreeGrafter"/>
</dbReference>
<dbReference type="EMBL" id="MT143196">
    <property type="protein sequence ID" value="QJA94019.1"/>
    <property type="molecule type" value="Genomic_DNA"/>
</dbReference>
<dbReference type="Gene3D" id="3.40.50.2000">
    <property type="entry name" value="Glycogen Phosphorylase B"/>
    <property type="match status" value="1"/>
</dbReference>
<accession>A0A6M3LI15</accession>
<proteinExistence type="predicted"/>
<dbReference type="Gene3D" id="3.40.50.11930">
    <property type="match status" value="1"/>
</dbReference>
<dbReference type="PANTHER" id="PTHR45947:SF3">
    <property type="entry name" value="SULFOQUINOVOSYL TRANSFERASE SQD2"/>
    <property type="match status" value="1"/>
</dbReference>
<dbReference type="Pfam" id="PF13692">
    <property type="entry name" value="Glyco_trans_1_4"/>
    <property type="match status" value="1"/>
</dbReference>
<sequence length="437" mass="49822">MNGNRVRLLWIGDSPAVSTGFGRVSQGILEGLYQTGRYDISVLGINHQIGDPHRYEGMFRIYPARAKGNVYGFNRVQEVIAKEKPDIIMINNDLWIISEYVKEIPENNRIITYSPVDALPVQPDWIETLEKVNARITTYTEFAKKGITDAKEVPVDIIGHAVDTDEFYPIDDARKFMANIPPDCFMVQNVNRNQPRKRLDLFLKAMQLWLSRLPKSDRENISFYYHGTLRDVGWNLVQLAQRWGIDDRFLITDQTHISPAQGVPLSMLCKIYNCADVHVMTSMGEGFGLSPFESAACGVAQVVPTHSACKELWEGKAQLINIDHWEVLTGGINTEGGVIDVEHLVSILDDLYHDREKTKEYGRIAYDYVQRKEFTWNYIANRFDRVIQERIEDGDSSLSKKFSAEAQKFVEAPEIDNKEATIAGEKEKKDDDNISSH</sequence>
<evidence type="ECO:0000313" key="2">
    <source>
        <dbReference type="EMBL" id="QJA94019.1"/>
    </source>
</evidence>
<dbReference type="SUPFAM" id="SSF53756">
    <property type="entry name" value="UDP-Glycosyltransferase/glycogen phosphorylase"/>
    <property type="match status" value="1"/>
</dbReference>
<reference evidence="2" key="1">
    <citation type="submission" date="2020-03" db="EMBL/GenBank/DDBJ databases">
        <title>The deep terrestrial virosphere.</title>
        <authorList>
            <person name="Holmfeldt K."/>
            <person name="Nilsson E."/>
            <person name="Simone D."/>
            <person name="Lopez-Fernandez M."/>
            <person name="Wu X."/>
            <person name="de Brujin I."/>
            <person name="Lundin D."/>
            <person name="Andersson A."/>
            <person name="Bertilsson S."/>
            <person name="Dopson M."/>
        </authorList>
    </citation>
    <scope>NUCLEOTIDE SEQUENCE</scope>
    <source>
        <strain evidence="2">MM415B04029</strain>
    </source>
</reference>
<dbReference type="InterPro" id="IPR050194">
    <property type="entry name" value="Glycosyltransferase_grp1"/>
</dbReference>
<evidence type="ECO:0000256" key="1">
    <source>
        <dbReference type="SAM" id="MobiDB-lite"/>
    </source>
</evidence>
<gene>
    <name evidence="2" type="ORF">MM415B04029_0009</name>
</gene>